<evidence type="ECO:0000313" key="9">
    <source>
        <dbReference type="Proteomes" id="UP000246569"/>
    </source>
</evidence>
<feature type="transmembrane region" description="Helical" evidence="6">
    <location>
        <begin position="163"/>
        <end position="183"/>
    </location>
</feature>
<comment type="subcellular location">
    <subcellularLocation>
        <location evidence="1">Cell membrane</location>
        <topology evidence="1">Multi-pass membrane protein</topology>
    </subcellularLocation>
</comment>
<dbReference type="InterPro" id="IPR037185">
    <property type="entry name" value="EmrE-like"/>
</dbReference>
<organism evidence="8 9">
    <name type="scientific">Plasticicumulans acidivorans</name>
    <dbReference type="NCBI Taxonomy" id="886464"/>
    <lineage>
        <taxon>Bacteria</taxon>
        <taxon>Pseudomonadati</taxon>
        <taxon>Pseudomonadota</taxon>
        <taxon>Gammaproteobacteria</taxon>
        <taxon>Candidatus Competibacteraceae</taxon>
        <taxon>Plasticicumulans</taxon>
    </lineage>
</organism>
<dbReference type="SUPFAM" id="SSF103481">
    <property type="entry name" value="Multidrug resistance efflux transporter EmrE"/>
    <property type="match status" value="2"/>
</dbReference>
<evidence type="ECO:0000256" key="5">
    <source>
        <dbReference type="ARBA" id="ARBA00023136"/>
    </source>
</evidence>
<feature type="domain" description="EamA" evidence="7">
    <location>
        <begin position="165"/>
        <end position="300"/>
    </location>
</feature>
<dbReference type="AlphaFoldDB" id="A0A317MUK4"/>
<feature type="transmembrane region" description="Helical" evidence="6">
    <location>
        <begin position="112"/>
        <end position="129"/>
    </location>
</feature>
<evidence type="ECO:0000256" key="2">
    <source>
        <dbReference type="ARBA" id="ARBA00022475"/>
    </source>
</evidence>
<feature type="transmembrane region" description="Helical" evidence="6">
    <location>
        <begin position="46"/>
        <end position="69"/>
    </location>
</feature>
<dbReference type="GO" id="GO:0005886">
    <property type="term" value="C:plasma membrane"/>
    <property type="evidence" value="ECO:0007669"/>
    <property type="project" value="UniProtKB-SubCell"/>
</dbReference>
<feature type="domain" description="EamA" evidence="7">
    <location>
        <begin position="17"/>
        <end position="152"/>
    </location>
</feature>
<dbReference type="EMBL" id="QGTJ01000005">
    <property type="protein sequence ID" value="PWV61653.1"/>
    <property type="molecule type" value="Genomic_DNA"/>
</dbReference>
<evidence type="ECO:0000256" key="1">
    <source>
        <dbReference type="ARBA" id="ARBA00004651"/>
    </source>
</evidence>
<dbReference type="InterPro" id="IPR000620">
    <property type="entry name" value="EamA_dom"/>
</dbReference>
<sequence>MQTEAVSRPLASHRDWYGIALVVLSATGFSAKAIFIKLAFRWPVDAVTLLMLRMALALPFFLLAAWWSTRGATQAMTRRDWLAVIALGIAGYYLASLFDFLGLQYISASLERLILFLYPTLVVLIRALLGHRPSGREWGALALSYAGMALVVAGEGVGAQRELYWGVALVFLSSLSYAVYLVGSGAMIARLGATRFTALALLVSTTGVLLHYALANGVRWPQVAPPVWGLALAMALISTVLPTFLMSAGIRRLGAGRASLIASVGPVLTIAMGAVFLGESILPLQWLGAALVISGVLLVSLKKS</sequence>
<feature type="transmembrane region" description="Helical" evidence="6">
    <location>
        <begin position="138"/>
        <end position="157"/>
    </location>
</feature>
<evidence type="ECO:0000256" key="4">
    <source>
        <dbReference type="ARBA" id="ARBA00022989"/>
    </source>
</evidence>
<feature type="transmembrane region" description="Helical" evidence="6">
    <location>
        <begin position="227"/>
        <end position="246"/>
    </location>
</feature>
<comment type="caution">
    <text evidence="8">The sequence shown here is derived from an EMBL/GenBank/DDBJ whole genome shotgun (WGS) entry which is preliminary data.</text>
</comment>
<keyword evidence="9" id="KW-1185">Reference proteome</keyword>
<dbReference type="PANTHER" id="PTHR42920:SF5">
    <property type="entry name" value="EAMA DOMAIN-CONTAINING PROTEIN"/>
    <property type="match status" value="1"/>
</dbReference>
<dbReference type="Pfam" id="PF00892">
    <property type="entry name" value="EamA"/>
    <property type="match status" value="2"/>
</dbReference>
<dbReference type="OrthoDB" id="9813617at2"/>
<proteinExistence type="predicted"/>
<feature type="transmembrane region" description="Helical" evidence="6">
    <location>
        <begin position="258"/>
        <end position="278"/>
    </location>
</feature>
<evidence type="ECO:0000256" key="6">
    <source>
        <dbReference type="SAM" id="Phobius"/>
    </source>
</evidence>
<evidence type="ECO:0000259" key="7">
    <source>
        <dbReference type="Pfam" id="PF00892"/>
    </source>
</evidence>
<keyword evidence="3 6" id="KW-0812">Transmembrane</keyword>
<dbReference type="PANTHER" id="PTHR42920">
    <property type="entry name" value="OS03G0707200 PROTEIN-RELATED"/>
    <property type="match status" value="1"/>
</dbReference>
<accession>A0A317MUK4</accession>
<feature type="transmembrane region" description="Helical" evidence="6">
    <location>
        <begin position="195"/>
        <end position="215"/>
    </location>
</feature>
<dbReference type="Proteomes" id="UP000246569">
    <property type="component" value="Unassembled WGS sequence"/>
</dbReference>
<reference evidence="8 9" key="1">
    <citation type="submission" date="2018-05" db="EMBL/GenBank/DDBJ databases">
        <title>Genomic Encyclopedia of Type Strains, Phase IV (KMG-IV): sequencing the most valuable type-strain genomes for metagenomic binning, comparative biology and taxonomic classification.</title>
        <authorList>
            <person name="Goeker M."/>
        </authorList>
    </citation>
    <scope>NUCLEOTIDE SEQUENCE [LARGE SCALE GENOMIC DNA]</scope>
    <source>
        <strain evidence="8 9">DSM 23606</strain>
    </source>
</reference>
<keyword evidence="5 6" id="KW-0472">Membrane</keyword>
<dbReference type="RefSeq" id="WP_110018441.1">
    <property type="nucleotide sequence ID" value="NZ_QGTJ01000005.1"/>
</dbReference>
<keyword evidence="4 6" id="KW-1133">Transmembrane helix</keyword>
<feature type="transmembrane region" description="Helical" evidence="6">
    <location>
        <begin position="81"/>
        <end position="106"/>
    </location>
</feature>
<feature type="transmembrane region" description="Helical" evidence="6">
    <location>
        <begin position="16"/>
        <end position="40"/>
    </location>
</feature>
<keyword evidence="2" id="KW-1003">Cell membrane</keyword>
<evidence type="ECO:0000256" key="3">
    <source>
        <dbReference type="ARBA" id="ARBA00022692"/>
    </source>
</evidence>
<dbReference type="Gene3D" id="1.10.3730.20">
    <property type="match status" value="1"/>
</dbReference>
<evidence type="ECO:0000313" key="8">
    <source>
        <dbReference type="EMBL" id="PWV61653.1"/>
    </source>
</evidence>
<protein>
    <submittedName>
        <fullName evidence="8">Threonine/homoserine efflux transporter RhtA</fullName>
    </submittedName>
</protein>
<dbReference type="InterPro" id="IPR051258">
    <property type="entry name" value="Diverse_Substrate_Transporter"/>
</dbReference>
<feature type="transmembrane region" description="Helical" evidence="6">
    <location>
        <begin position="284"/>
        <end position="301"/>
    </location>
</feature>
<gene>
    <name evidence="8" type="ORF">C7443_10581</name>
</gene>
<name>A0A317MUK4_9GAMM</name>